<sequence length="68" mass="7943">MIFEINTLISNGDESSLQKAVTETYFSPFYRHERMKLNKENPCVARCDLTYCQNSNPYSSNGKFFFCI</sequence>
<accession>A0A803QTA1</accession>
<protein>
    <submittedName>
        <fullName evidence="1">Uncharacterized protein</fullName>
    </submittedName>
</protein>
<dbReference type="Gramene" id="novel_model_1128_5bd9a17a">
    <property type="protein sequence ID" value="cds.novel_model_1128_5bd9a17a"/>
    <property type="gene ID" value="novel_gene_632_5bd9a17a"/>
</dbReference>
<organism evidence="1 2">
    <name type="scientific">Cannabis sativa</name>
    <name type="common">Hemp</name>
    <name type="synonym">Marijuana</name>
    <dbReference type="NCBI Taxonomy" id="3483"/>
    <lineage>
        <taxon>Eukaryota</taxon>
        <taxon>Viridiplantae</taxon>
        <taxon>Streptophyta</taxon>
        <taxon>Embryophyta</taxon>
        <taxon>Tracheophyta</taxon>
        <taxon>Spermatophyta</taxon>
        <taxon>Magnoliopsida</taxon>
        <taxon>eudicotyledons</taxon>
        <taxon>Gunneridae</taxon>
        <taxon>Pentapetalae</taxon>
        <taxon>rosids</taxon>
        <taxon>fabids</taxon>
        <taxon>Rosales</taxon>
        <taxon>Cannabaceae</taxon>
        <taxon>Cannabis</taxon>
    </lineage>
</organism>
<evidence type="ECO:0000313" key="2">
    <source>
        <dbReference type="Proteomes" id="UP000596661"/>
    </source>
</evidence>
<evidence type="ECO:0000313" key="1">
    <source>
        <dbReference type="EnsemblPlants" id="cds.novel_model_1128_5bd9a17a"/>
    </source>
</evidence>
<dbReference type="EnsemblPlants" id="novel_model_1128_5bd9a17a">
    <property type="protein sequence ID" value="cds.novel_model_1128_5bd9a17a"/>
    <property type="gene ID" value="novel_gene_632_5bd9a17a"/>
</dbReference>
<name>A0A803QTA1_CANSA</name>
<dbReference type="AlphaFoldDB" id="A0A803QTA1"/>
<dbReference type="Proteomes" id="UP000596661">
    <property type="component" value="Chromosome 1"/>
</dbReference>
<reference evidence="1" key="2">
    <citation type="submission" date="2021-03" db="UniProtKB">
        <authorList>
            <consortium name="EnsemblPlants"/>
        </authorList>
    </citation>
    <scope>IDENTIFICATION</scope>
</reference>
<dbReference type="EMBL" id="UZAU01000019">
    <property type="status" value="NOT_ANNOTATED_CDS"/>
    <property type="molecule type" value="Genomic_DNA"/>
</dbReference>
<keyword evidence="2" id="KW-1185">Reference proteome</keyword>
<reference evidence="1" key="1">
    <citation type="submission" date="2018-11" db="EMBL/GenBank/DDBJ databases">
        <authorList>
            <person name="Grassa J C."/>
        </authorList>
    </citation>
    <scope>NUCLEOTIDE SEQUENCE [LARGE SCALE GENOMIC DNA]</scope>
</reference>
<proteinExistence type="predicted"/>